<name>A0A011LWT1_9PAST</name>
<evidence type="ECO:0000313" key="3">
    <source>
        <dbReference type="Proteomes" id="UP000054123"/>
    </source>
</evidence>
<organism evidence="2 3">
    <name type="scientific">Mannheimia granulomatis</name>
    <dbReference type="NCBI Taxonomy" id="85402"/>
    <lineage>
        <taxon>Bacteria</taxon>
        <taxon>Pseudomonadati</taxon>
        <taxon>Pseudomonadota</taxon>
        <taxon>Gammaproteobacteria</taxon>
        <taxon>Pasteurellales</taxon>
        <taxon>Pasteurellaceae</taxon>
        <taxon>Mannheimia</taxon>
    </lineage>
</organism>
<gene>
    <name evidence="2" type="ORF">AK33_08780</name>
</gene>
<keyword evidence="1" id="KW-0472">Membrane</keyword>
<dbReference type="PATRIC" id="fig|1450449.3.peg.1740"/>
<proteinExistence type="predicted"/>
<evidence type="ECO:0000313" key="2">
    <source>
        <dbReference type="EMBL" id="EXI61673.1"/>
    </source>
</evidence>
<dbReference type="RefSeq" id="WP_042803609.1">
    <property type="nucleotide sequence ID" value="NZ_AVSP01000005.1"/>
</dbReference>
<reference evidence="2 3" key="1">
    <citation type="journal article" date="2014" name="Genome Announc.">
        <title>Genome Sequence of a Presumptive Mannheimia haemolytica Strain with an A1/A6-Cross-Reactive Serotype from a White-Tailed Deer (Odocoileus virginianus).</title>
        <authorList>
            <person name="Lawrence P.K."/>
            <person name="Bey R.F."/>
            <person name="Wiener B."/>
            <person name="Kittichotirat W."/>
            <person name="Bumgarner R.E."/>
        </authorList>
    </citation>
    <scope>NUCLEOTIDE SEQUENCE [LARGE SCALE GENOMIC DNA]</scope>
    <source>
        <strain evidence="2 3">PKL10</strain>
    </source>
</reference>
<feature type="transmembrane region" description="Helical" evidence="1">
    <location>
        <begin position="33"/>
        <end position="53"/>
    </location>
</feature>
<protein>
    <submittedName>
        <fullName evidence="2">Uncharacterized protein</fullName>
    </submittedName>
</protein>
<feature type="transmembrane region" description="Helical" evidence="1">
    <location>
        <begin position="7"/>
        <end position="27"/>
    </location>
</feature>
<keyword evidence="3" id="KW-1185">Reference proteome</keyword>
<comment type="caution">
    <text evidence="2">The sequence shown here is derived from an EMBL/GenBank/DDBJ whole genome shotgun (WGS) entry which is preliminary data.</text>
</comment>
<keyword evidence="1" id="KW-1133">Transmembrane helix</keyword>
<accession>A0A011LWT1</accession>
<keyword evidence="1" id="KW-0812">Transmembrane</keyword>
<dbReference type="EMBL" id="JANJ01000006">
    <property type="protein sequence ID" value="EXI61673.1"/>
    <property type="molecule type" value="Genomic_DNA"/>
</dbReference>
<dbReference type="Proteomes" id="UP000054123">
    <property type="component" value="Unassembled WGS sequence"/>
</dbReference>
<dbReference type="AlphaFoldDB" id="A0A011LWT1"/>
<sequence length="80" mass="8929">METVFAYCLVGVVIFMLLIPALTGIAWVASVFILIFSVLITPFVFIIQLFGNVKDKDESNKKALIAYHQCKYGIIEKSGK</sequence>
<evidence type="ECO:0000256" key="1">
    <source>
        <dbReference type="SAM" id="Phobius"/>
    </source>
</evidence>